<evidence type="ECO:0000256" key="5">
    <source>
        <dbReference type="PROSITE-ProRule" id="PRU00042"/>
    </source>
</evidence>
<dbReference type="SUPFAM" id="SSF57667">
    <property type="entry name" value="beta-beta-alpha zinc fingers"/>
    <property type="match status" value="3"/>
</dbReference>
<feature type="domain" description="C2H2-type" evidence="6">
    <location>
        <begin position="627"/>
        <end position="655"/>
    </location>
</feature>
<keyword evidence="1" id="KW-0479">Metal-binding</keyword>
<evidence type="ECO:0000256" key="1">
    <source>
        <dbReference type="ARBA" id="ARBA00022723"/>
    </source>
</evidence>
<dbReference type="PANTHER" id="PTHR24408:SF67">
    <property type="entry name" value="C2H2-TYPE DOMAIN-CONTAINING PROTEIN"/>
    <property type="match status" value="1"/>
</dbReference>
<sequence length="867" mass="98644">MDNFSSSTFRSEETDCEKNEIKNLKKRVNMSSVDAMNMDININKGDTNSQGVLLKQLNSKAGASKSKKCSSKLKDKINGIKKGYKPIAPYPSADNQKITTLQNPIQKIVSPHINPIFIVKIDDTVVDNEKQKVPDYLDYCEKKIDNSECVLSCDYNNLANNNLTNLRDKRNFVAKTKCYKCYNCPFTTLSKEYLNFHFQKKQKCSVNNEVFHCPACKNIFFSLTPLRVHLVQDHKMIMKEVKVVVQSFQEVPLEGDNDKVPCIYQANQIPNVNEGMFNSDVSTMELPVTDVDNREDMDKSYVGSITNREMSESREIEEGGNLKRPTMLESYLDDINNKAECAIPPTFNHNGSALLENTFNFTAPVSEQLPSIQPPPAHSASNSLLDQSHLMVEHENHNFIGMTSDFDAREQGNFKANDPPHYGEDPNMILSNGSYLSSHLQDIPIITLEENNLEKTPSSILSHDINIEDFSSYQENGPTSLENECPPSVEDDYQEEKKKLKKLGVGFRCDINGCKVRLQSEKNIQYHRRCHEGTLYNCPECCKDCSTWVSLSSHLWQAHKIDMELYKCDQCPYKTPSYSRLTNIHRGIHGKARPFLCDICGKGFKTVKQMRNHKNIHKAKMVRMSVCHCEICGRTVADKRQLELHINNTHKKKKPYLCYMCGYASAVKHSLVVHMRRHTGEKPYQCEKCEYKTADHNALRRHKMKHSGVRNYKCSHCSYTCIQASTYKVHIKTKHPGVGIELMYPFVPTGLEADIIFSCGQCNFQTLNRGSYLSHTSEHENVNGNIRKPTRSVNPKPDVPTGTNDYFGETNRIDLVGPIISERVVETIVDLSGAHSLLEQDEYYNVERITGHLDGTQELKFKNSGIT</sequence>
<evidence type="ECO:0000313" key="8">
    <source>
        <dbReference type="Proteomes" id="UP001359485"/>
    </source>
</evidence>
<evidence type="ECO:0000256" key="4">
    <source>
        <dbReference type="ARBA" id="ARBA00022833"/>
    </source>
</evidence>
<evidence type="ECO:0000256" key="2">
    <source>
        <dbReference type="ARBA" id="ARBA00022737"/>
    </source>
</evidence>
<dbReference type="InterPro" id="IPR036236">
    <property type="entry name" value="Znf_C2H2_sf"/>
</dbReference>
<feature type="domain" description="C2H2-type" evidence="6">
    <location>
        <begin position="656"/>
        <end position="683"/>
    </location>
</feature>
<keyword evidence="8" id="KW-1185">Reference proteome</keyword>
<evidence type="ECO:0000259" key="6">
    <source>
        <dbReference type="PROSITE" id="PS50157"/>
    </source>
</evidence>
<dbReference type="SMART" id="SM00355">
    <property type="entry name" value="ZnF_C2H2"/>
    <property type="match status" value="11"/>
</dbReference>
<keyword evidence="4" id="KW-0862">Zinc</keyword>
<dbReference type="PROSITE" id="PS50157">
    <property type="entry name" value="ZINC_FINGER_C2H2_2"/>
    <property type="match status" value="4"/>
</dbReference>
<dbReference type="Proteomes" id="UP001359485">
    <property type="component" value="Unassembled WGS sequence"/>
</dbReference>
<comment type="caution">
    <text evidence="7">The sequence shown here is derived from an EMBL/GenBank/DDBJ whole genome shotgun (WGS) entry which is preliminary data.</text>
</comment>
<name>A0ABR1AUV1_POLSC</name>
<reference evidence="7 8" key="1">
    <citation type="submission" date="2023-09" db="EMBL/GenBank/DDBJ databases">
        <title>Genomes of two closely related lineages of the louse Polyplax serrata with different host specificities.</title>
        <authorList>
            <person name="Martinu J."/>
            <person name="Tarabai H."/>
            <person name="Stefka J."/>
            <person name="Hypsa V."/>
        </authorList>
    </citation>
    <scope>NUCLEOTIDE SEQUENCE [LARGE SCALE GENOMIC DNA]</scope>
    <source>
        <strain evidence="7">98ZLc_SE</strain>
    </source>
</reference>
<evidence type="ECO:0000313" key="7">
    <source>
        <dbReference type="EMBL" id="KAK6627203.1"/>
    </source>
</evidence>
<dbReference type="PROSITE" id="PS00028">
    <property type="entry name" value="ZINC_FINGER_C2H2_1"/>
    <property type="match status" value="6"/>
</dbReference>
<feature type="domain" description="C2H2-type" evidence="6">
    <location>
        <begin position="595"/>
        <end position="622"/>
    </location>
</feature>
<dbReference type="InterPro" id="IPR013087">
    <property type="entry name" value="Znf_C2H2_type"/>
</dbReference>
<proteinExistence type="predicted"/>
<gene>
    <name evidence="7" type="ORF">RUM44_009680</name>
</gene>
<dbReference type="EMBL" id="JAWJWF010000045">
    <property type="protein sequence ID" value="KAK6627203.1"/>
    <property type="molecule type" value="Genomic_DNA"/>
</dbReference>
<dbReference type="PANTHER" id="PTHR24408">
    <property type="entry name" value="ZINC FINGER PROTEIN"/>
    <property type="match status" value="1"/>
</dbReference>
<dbReference type="Pfam" id="PF00096">
    <property type="entry name" value="zf-C2H2"/>
    <property type="match status" value="1"/>
</dbReference>
<protein>
    <recommendedName>
        <fullName evidence="6">C2H2-type domain-containing protein</fullName>
    </recommendedName>
</protein>
<keyword evidence="2" id="KW-0677">Repeat</keyword>
<organism evidence="7 8">
    <name type="scientific">Polyplax serrata</name>
    <name type="common">Common mouse louse</name>
    <dbReference type="NCBI Taxonomy" id="468196"/>
    <lineage>
        <taxon>Eukaryota</taxon>
        <taxon>Metazoa</taxon>
        <taxon>Ecdysozoa</taxon>
        <taxon>Arthropoda</taxon>
        <taxon>Hexapoda</taxon>
        <taxon>Insecta</taxon>
        <taxon>Pterygota</taxon>
        <taxon>Neoptera</taxon>
        <taxon>Paraneoptera</taxon>
        <taxon>Psocodea</taxon>
        <taxon>Troctomorpha</taxon>
        <taxon>Phthiraptera</taxon>
        <taxon>Anoplura</taxon>
        <taxon>Polyplacidae</taxon>
        <taxon>Polyplax</taxon>
    </lineage>
</organism>
<accession>A0ABR1AUV1</accession>
<evidence type="ECO:0000256" key="3">
    <source>
        <dbReference type="ARBA" id="ARBA00022771"/>
    </source>
</evidence>
<dbReference type="Gene3D" id="3.30.160.60">
    <property type="entry name" value="Classic Zinc Finger"/>
    <property type="match status" value="5"/>
</dbReference>
<keyword evidence="3 5" id="KW-0863">Zinc-finger</keyword>
<feature type="domain" description="C2H2-type" evidence="6">
    <location>
        <begin position="684"/>
        <end position="711"/>
    </location>
</feature>